<dbReference type="HOGENOM" id="CLU_006937_6_1_1"/>
<keyword evidence="6" id="KW-0503">Monooxygenase</keyword>
<dbReference type="EMBL" id="GL629756">
    <property type="protein sequence ID" value="EFX05107.1"/>
    <property type="molecule type" value="Genomic_DNA"/>
</dbReference>
<dbReference type="Gene3D" id="3.50.50.60">
    <property type="entry name" value="FAD/NAD(P)-binding domain"/>
    <property type="match status" value="2"/>
</dbReference>
<dbReference type="AlphaFoldDB" id="F0XBI3"/>
<dbReference type="GO" id="GO:0004499">
    <property type="term" value="F:N,N-dimethylaniline monooxygenase activity"/>
    <property type="evidence" value="ECO:0007669"/>
    <property type="project" value="InterPro"/>
</dbReference>
<organism evidence="7">
    <name type="scientific">Grosmannia clavigera (strain kw1407 / UAMH 11150)</name>
    <name type="common">Blue stain fungus</name>
    <name type="synonym">Graphiocladiella clavigera</name>
    <dbReference type="NCBI Taxonomy" id="655863"/>
    <lineage>
        <taxon>Eukaryota</taxon>
        <taxon>Fungi</taxon>
        <taxon>Dikarya</taxon>
        <taxon>Ascomycota</taxon>
        <taxon>Pezizomycotina</taxon>
        <taxon>Sordariomycetes</taxon>
        <taxon>Sordariomycetidae</taxon>
        <taxon>Ophiostomatales</taxon>
        <taxon>Ophiostomataceae</taxon>
        <taxon>Leptographium</taxon>
    </lineage>
</organism>
<dbReference type="Proteomes" id="UP000007796">
    <property type="component" value="Unassembled WGS sequence"/>
</dbReference>
<dbReference type="eggNOG" id="KOG1399">
    <property type="taxonomic scope" value="Eukaryota"/>
</dbReference>
<dbReference type="InterPro" id="IPR051209">
    <property type="entry name" value="FAD-bind_Monooxygenase_sf"/>
</dbReference>
<evidence type="ECO:0000256" key="4">
    <source>
        <dbReference type="ARBA" id="ARBA00023002"/>
    </source>
</evidence>
<dbReference type="SUPFAM" id="SSF51905">
    <property type="entry name" value="FAD/NAD(P)-binding domain"/>
    <property type="match status" value="2"/>
</dbReference>
<proteinExistence type="inferred from homology"/>
<dbReference type="InterPro" id="IPR020946">
    <property type="entry name" value="Flavin_mOase-like"/>
</dbReference>
<dbReference type="GeneID" id="25978683"/>
<dbReference type="PANTHER" id="PTHR42877:SF7">
    <property type="entry name" value="FLAVIN-BINDING MONOOXYGENASE-RELATED"/>
    <property type="match status" value="1"/>
</dbReference>
<evidence type="ECO:0000256" key="2">
    <source>
        <dbReference type="ARBA" id="ARBA00022630"/>
    </source>
</evidence>
<dbReference type="GO" id="GO:0050661">
    <property type="term" value="F:NADP binding"/>
    <property type="evidence" value="ECO:0007669"/>
    <property type="project" value="InterPro"/>
</dbReference>
<sequence length="573" mass="64608">MATKAEKSKYTPRGRPVDEGRPVRITIIGAGISGICLYIRLLQHVPAAKITIYEKNPSLGGTWYENRYPGVACDVPSHVYQYSFEPNKKWTKLFAPGSEILDYIKGVSSKYGVDQKVKYSTRVIGTRWDEDQGAWDIDIEQTDKEGHVSQDKRKAEIIISAVGILNNWKWPDIQGLNDFQGKLLHSADWDKSWDYTGKKVALIGSGSSAVQILPHLQEKCPQVSNFVRGGAWISRSFGSTFIEDILSLSDEPGNYTYTDEEVAKFEQDDKFYYALRREMESSINKDFPRLFPGSIEETEATERIKIIMRWKLFQKIGLYEKLEPSFVPGCRRLTPGPGYLEALVQDNVDVITAGIDHVTEEGVMAKDGKEYKVDAIICATGFDCSHIPRFSIQGRDGHLLGDRWRGRASAYMSHSVPGFPNFFVVGGPNSATGTGSLLLILESVIGYVVQAVSKISREHIKSMEVREDSLMSWEAILDKFFLNTVYVDKCQSWYKYGEKVVGLWPGSNVHAIQTLKSPRWEDYTYEPVEGTDKLDWLGNGWTTADLKRDGLGYYVDDTDVPPVPAEEVLKRQP</sequence>
<reference evidence="6 7" key="1">
    <citation type="journal article" date="2011" name="Proc. Natl. Acad. Sci. U.S.A.">
        <title>Genome and transcriptome analyses of the mountain pine beetle-fungal symbiont Grosmannia clavigera, a lodgepole pine pathogen.</title>
        <authorList>
            <person name="DiGuistini S."/>
            <person name="Wang Y."/>
            <person name="Liao N.Y."/>
            <person name="Taylor G."/>
            <person name="Tanguay P."/>
            <person name="Feau N."/>
            <person name="Henrissat B."/>
            <person name="Chan S.K."/>
            <person name="Hesse-Orce U."/>
            <person name="Alamouti S.M."/>
            <person name="Tsui C.K.M."/>
            <person name="Docking R.T."/>
            <person name="Levasseur A."/>
            <person name="Haridas S."/>
            <person name="Robertson G."/>
            <person name="Birol I."/>
            <person name="Holt R.A."/>
            <person name="Marra M.A."/>
            <person name="Hamelin R.C."/>
            <person name="Hirst M."/>
            <person name="Jones S.J.M."/>
            <person name="Bohlmann J."/>
            <person name="Breuil C."/>
        </authorList>
    </citation>
    <scope>NUCLEOTIDE SEQUENCE [LARGE SCALE GENOMIC DNA]</scope>
    <source>
        <strain evidence="7">kw1407 / UAMH 11150</strain>
    </source>
</reference>
<protein>
    <submittedName>
        <fullName evidence="6">Flavin-binding monooxygenase</fullName>
    </submittedName>
</protein>
<dbReference type="PANTHER" id="PTHR42877">
    <property type="entry name" value="L-ORNITHINE N(5)-MONOOXYGENASE-RELATED"/>
    <property type="match status" value="1"/>
</dbReference>
<accession>F0XBI3</accession>
<feature type="transmembrane region" description="Helical" evidence="5">
    <location>
        <begin position="21"/>
        <end position="41"/>
    </location>
</feature>
<name>F0XBI3_GROCL</name>
<dbReference type="InterPro" id="IPR036188">
    <property type="entry name" value="FAD/NAD-bd_sf"/>
</dbReference>
<dbReference type="OrthoDB" id="74360at2759"/>
<evidence type="ECO:0000256" key="5">
    <source>
        <dbReference type="SAM" id="Phobius"/>
    </source>
</evidence>
<evidence type="ECO:0000313" key="6">
    <source>
        <dbReference type="EMBL" id="EFX05107.1"/>
    </source>
</evidence>
<dbReference type="RefSeq" id="XP_014174589.1">
    <property type="nucleotide sequence ID" value="XM_014319114.1"/>
</dbReference>
<gene>
    <name evidence="6" type="ORF">CMQ_5369</name>
</gene>
<dbReference type="InParanoid" id="F0XBI3"/>
<keyword evidence="2" id="KW-0285">Flavoprotein</keyword>
<dbReference type="STRING" id="655863.F0XBI3"/>
<dbReference type="GO" id="GO:0050660">
    <property type="term" value="F:flavin adenine dinucleotide binding"/>
    <property type="evidence" value="ECO:0007669"/>
    <property type="project" value="InterPro"/>
</dbReference>
<keyword evidence="7" id="KW-1185">Reference proteome</keyword>
<evidence type="ECO:0000256" key="3">
    <source>
        <dbReference type="ARBA" id="ARBA00022827"/>
    </source>
</evidence>
<evidence type="ECO:0000313" key="7">
    <source>
        <dbReference type="Proteomes" id="UP000007796"/>
    </source>
</evidence>
<keyword evidence="5" id="KW-0812">Transmembrane</keyword>
<dbReference type="Pfam" id="PF00743">
    <property type="entry name" value="FMO-like"/>
    <property type="match status" value="1"/>
</dbReference>
<keyword evidence="3" id="KW-0274">FAD</keyword>
<evidence type="ECO:0000256" key="1">
    <source>
        <dbReference type="ARBA" id="ARBA00010139"/>
    </source>
</evidence>
<keyword evidence="5" id="KW-1133">Transmembrane helix</keyword>
<comment type="similarity">
    <text evidence="1">Belongs to the FAD-binding monooxygenase family.</text>
</comment>
<keyword evidence="4" id="KW-0560">Oxidoreductase</keyword>
<keyword evidence="5" id="KW-0472">Membrane</keyword>